<keyword evidence="4" id="KW-1185">Reference proteome</keyword>
<dbReference type="OrthoDB" id="666725at2"/>
<dbReference type="RefSeq" id="WP_089713226.1">
    <property type="nucleotide sequence ID" value="NZ_FMAR01000009.1"/>
</dbReference>
<dbReference type="InterPro" id="IPR012912">
    <property type="entry name" value="Plasmid_pRiA4b_Orf3-like"/>
</dbReference>
<dbReference type="AlphaFoldDB" id="A0A1C4ESN0"/>
<proteinExistence type="predicted"/>
<evidence type="ECO:0000313" key="4">
    <source>
        <dbReference type="Proteomes" id="UP000242818"/>
    </source>
</evidence>
<feature type="domain" description="Plasmid pRiA4b Orf3-like" evidence="2">
    <location>
        <begin position="12"/>
        <end position="134"/>
    </location>
</feature>
<feature type="region of interest" description="Disordered" evidence="1">
    <location>
        <begin position="157"/>
        <end position="193"/>
    </location>
</feature>
<dbReference type="InterPro" id="IPR024047">
    <property type="entry name" value="MM3350-like_sf"/>
</dbReference>
<accession>A0A1C4ESN0</accession>
<evidence type="ECO:0000259" key="2">
    <source>
        <dbReference type="Pfam" id="PF07929"/>
    </source>
</evidence>
<reference evidence="3 4" key="1">
    <citation type="submission" date="2016-08" db="EMBL/GenBank/DDBJ databases">
        <authorList>
            <person name="Seilhamer J.J."/>
        </authorList>
    </citation>
    <scope>NUCLEOTIDE SEQUENCE [LARGE SCALE GENOMIC DNA]</scope>
    <source>
        <strain evidence="3 4">A37T2</strain>
    </source>
</reference>
<dbReference type="Proteomes" id="UP000242818">
    <property type="component" value="Unassembled WGS sequence"/>
</dbReference>
<dbReference type="Gene3D" id="3.10.290.30">
    <property type="entry name" value="MM3350-like"/>
    <property type="match status" value="1"/>
</dbReference>
<evidence type="ECO:0000256" key="1">
    <source>
        <dbReference type="SAM" id="MobiDB-lite"/>
    </source>
</evidence>
<dbReference type="EMBL" id="FMAR01000009">
    <property type="protein sequence ID" value="SCC46536.1"/>
    <property type="molecule type" value="Genomic_DNA"/>
</dbReference>
<name>A0A1C4ESN0_9BACT</name>
<feature type="compositionally biased region" description="Polar residues" evidence="1">
    <location>
        <begin position="184"/>
        <end position="193"/>
    </location>
</feature>
<sequence>MPVLKFRVYWEEDESVYRDIVIKPAQSFLQFHQSILQAFEFDSKHNATFFRSNDNWARGREIIFENDNAPRKVAPLLMVETAIGLEVKTPNQKFIYVYDFAKHWTFLVELIAVSKEEDAKKVYPLLVRKEGLAPSQYGTKGLVNDKLVEMEEKYDLNREGLDEGFGEEGEENDTEEDTEDSEDAQQQAGLDDF</sequence>
<dbReference type="Pfam" id="PF07929">
    <property type="entry name" value="PRiA4_ORF3"/>
    <property type="match status" value="1"/>
</dbReference>
<feature type="compositionally biased region" description="Acidic residues" evidence="1">
    <location>
        <begin position="162"/>
        <end position="183"/>
    </location>
</feature>
<dbReference type="STRING" id="1335309.GA0116948_109163"/>
<evidence type="ECO:0000313" key="3">
    <source>
        <dbReference type="EMBL" id="SCC46536.1"/>
    </source>
</evidence>
<protein>
    <submittedName>
        <fullName evidence="3">PRiA4b ORF-3-like protein</fullName>
    </submittedName>
</protein>
<organism evidence="3 4">
    <name type="scientific">Chitinophaga costaii</name>
    <dbReference type="NCBI Taxonomy" id="1335309"/>
    <lineage>
        <taxon>Bacteria</taxon>
        <taxon>Pseudomonadati</taxon>
        <taxon>Bacteroidota</taxon>
        <taxon>Chitinophagia</taxon>
        <taxon>Chitinophagales</taxon>
        <taxon>Chitinophagaceae</taxon>
        <taxon>Chitinophaga</taxon>
    </lineage>
</organism>
<gene>
    <name evidence="3" type="ORF">GA0116948_109163</name>
</gene>
<dbReference type="SUPFAM" id="SSF159941">
    <property type="entry name" value="MM3350-like"/>
    <property type="match status" value="1"/>
</dbReference>